<dbReference type="PANTHER" id="PTHR11439:SF509">
    <property type="entry name" value="RNA-DIRECTED DNA POLYMERASE"/>
    <property type="match status" value="1"/>
</dbReference>
<evidence type="ECO:0000259" key="2">
    <source>
        <dbReference type="Pfam" id="PF25597"/>
    </source>
</evidence>
<organism evidence="3">
    <name type="scientific">Tanacetum cinerariifolium</name>
    <name type="common">Dalmatian daisy</name>
    <name type="synonym">Chrysanthemum cinerariifolium</name>
    <dbReference type="NCBI Taxonomy" id="118510"/>
    <lineage>
        <taxon>Eukaryota</taxon>
        <taxon>Viridiplantae</taxon>
        <taxon>Streptophyta</taxon>
        <taxon>Embryophyta</taxon>
        <taxon>Tracheophyta</taxon>
        <taxon>Spermatophyta</taxon>
        <taxon>Magnoliopsida</taxon>
        <taxon>eudicotyledons</taxon>
        <taxon>Gunneridae</taxon>
        <taxon>Pentapetalae</taxon>
        <taxon>asterids</taxon>
        <taxon>campanulids</taxon>
        <taxon>Asterales</taxon>
        <taxon>Asteraceae</taxon>
        <taxon>Asteroideae</taxon>
        <taxon>Anthemideae</taxon>
        <taxon>Anthemidinae</taxon>
        <taxon>Tanacetum</taxon>
    </lineage>
</organism>
<feature type="domain" description="Reverse transcriptase Ty1/copia-type" evidence="1">
    <location>
        <begin position="218"/>
        <end position="362"/>
    </location>
</feature>
<evidence type="ECO:0000313" key="3">
    <source>
        <dbReference type="EMBL" id="GEU36710.1"/>
    </source>
</evidence>
<dbReference type="AlphaFoldDB" id="A0A6L2JIX3"/>
<dbReference type="InterPro" id="IPR013103">
    <property type="entry name" value="RVT_2"/>
</dbReference>
<evidence type="ECO:0000259" key="1">
    <source>
        <dbReference type="Pfam" id="PF07727"/>
    </source>
</evidence>
<sequence length="496" mass="56415">MKEKGDSCIFLGYALLSKGFRVYNKRTRLIVETIHVNFDELQEMTSDDNTLGLAPQHMIMTFEQHSLGPIPQCKDNLPLTDTTANHSMSELELLFNPMFDEYFTRENEVVSKPSTISDKNNTTQSTTTPVAAKEPSLILHNTSAPTTPTAQVQAEEDNNIQAEDSIFNAYEFINPFATHVTKVDYVHGNPSNPVQTRRQLATNPEMCFFALTFDRLSVWELVDKPFGKTVIGLKWLWKNKKDEESTIIHNKARLVAKGYHQEYGIDFKESFAPVARLEAVQILIASAAHKSFPIFQMNVRTSFLNDPLKEKVYVNQPNGFVDPDHPERVHRLKKALYGLKQAPRSCKPKLDAALSGIPVDQTKYHSMIRSLMYLTSNRQDIIQATCSLARYQARPTEKHLKEVKRIFRYLKKTIHMGLWYPKDYGFKLISFFDANHDCCLDTYKSISGGIQFLGDKLVSCSSKRQGCITMSIAEAECVSLSAYCAQVLWMHSQLTD</sequence>
<protein>
    <submittedName>
        <fullName evidence="3">Integrase, catalytic region, zinc finger, CCHC-type, peptidase aspartic, catalytic</fullName>
    </submittedName>
</protein>
<dbReference type="Pfam" id="PF07727">
    <property type="entry name" value="RVT_2"/>
    <property type="match status" value="1"/>
</dbReference>
<dbReference type="EMBL" id="BKCJ010000840">
    <property type="protein sequence ID" value="GEU36710.1"/>
    <property type="molecule type" value="Genomic_DNA"/>
</dbReference>
<name>A0A6L2JIX3_TANCI</name>
<feature type="domain" description="Retroviral polymerase SH3-like" evidence="2">
    <location>
        <begin position="3"/>
        <end position="45"/>
    </location>
</feature>
<proteinExistence type="predicted"/>
<gene>
    <name evidence="3" type="ORF">Tci_008688</name>
</gene>
<reference evidence="3" key="1">
    <citation type="journal article" date="2019" name="Sci. Rep.">
        <title>Draft genome of Tanacetum cinerariifolium, the natural source of mosquito coil.</title>
        <authorList>
            <person name="Yamashiro T."/>
            <person name="Shiraishi A."/>
            <person name="Satake H."/>
            <person name="Nakayama K."/>
        </authorList>
    </citation>
    <scope>NUCLEOTIDE SEQUENCE</scope>
</reference>
<dbReference type="PANTHER" id="PTHR11439">
    <property type="entry name" value="GAG-POL-RELATED RETROTRANSPOSON"/>
    <property type="match status" value="1"/>
</dbReference>
<comment type="caution">
    <text evidence="3">The sequence shown here is derived from an EMBL/GenBank/DDBJ whole genome shotgun (WGS) entry which is preliminary data.</text>
</comment>
<dbReference type="InterPro" id="IPR057670">
    <property type="entry name" value="SH3_retrovirus"/>
</dbReference>
<accession>A0A6L2JIX3</accession>
<dbReference type="Pfam" id="PF25597">
    <property type="entry name" value="SH3_retrovirus"/>
    <property type="match status" value="1"/>
</dbReference>